<feature type="region of interest" description="Disordered" evidence="10">
    <location>
        <begin position="384"/>
        <end position="440"/>
    </location>
</feature>
<feature type="domain" description="C2H2-type" evidence="11">
    <location>
        <begin position="1111"/>
        <end position="1135"/>
    </location>
</feature>
<feature type="domain" description="C2H2-type" evidence="11">
    <location>
        <begin position="892"/>
        <end position="922"/>
    </location>
</feature>
<feature type="region of interest" description="Disordered" evidence="10">
    <location>
        <begin position="350"/>
        <end position="370"/>
    </location>
</feature>
<dbReference type="Pfam" id="PF00096">
    <property type="entry name" value="zf-C2H2"/>
    <property type="match status" value="6"/>
</dbReference>
<feature type="compositionally biased region" description="Acidic residues" evidence="10">
    <location>
        <begin position="384"/>
        <end position="396"/>
    </location>
</feature>
<feature type="domain" description="C2H2-type" evidence="11">
    <location>
        <begin position="616"/>
        <end position="645"/>
    </location>
</feature>
<evidence type="ECO:0000256" key="10">
    <source>
        <dbReference type="SAM" id="MobiDB-lite"/>
    </source>
</evidence>
<feature type="domain" description="C2H2-type" evidence="11">
    <location>
        <begin position="762"/>
        <end position="791"/>
    </location>
</feature>
<evidence type="ECO:0000256" key="2">
    <source>
        <dbReference type="ARBA" id="ARBA00022723"/>
    </source>
</evidence>
<feature type="domain" description="C2H2-type" evidence="11">
    <location>
        <begin position="232"/>
        <end position="261"/>
    </location>
</feature>
<dbReference type="PROSITE" id="PS00028">
    <property type="entry name" value="ZINC_FINGER_C2H2_1"/>
    <property type="match status" value="18"/>
</dbReference>
<keyword evidence="13" id="KW-1185">Reference proteome</keyword>
<feature type="non-terminal residue" evidence="12">
    <location>
        <position position="1317"/>
    </location>
</feature>
<feature type="domain" description="C2H2-type" evidence="11">
    <location>
        <begin position="262"/>
        <end position="291"/>
    </location>
</feature>
<keyword evidence="3" id="KW-0677">Repeat</keyword>
<dbReference type="InterPro" id="IPR036236">
    <property type="entry name" value="Znf_C2H2_sf"/>
</dbReference>
<evidence type="ECO:0000256" key="5">
    <source>
        <dbReference type="ARBA" id="ARBA00022833"/>
    </source>
</evidence>
<protein>
    <recommendedName>
        <fullName evidence="11">C2H2-type domain-containing protein</fullName>
    </recommendedName>
</protein>
<dbReference type="Gene3D" id="3.30.160.60">
    <property type="entry name" value="Classic Zinc Finger"/>
    <property type="match status" value="16"/>
</dbReference>
<evidence type="ECO:0000313" key="12">
    <source>
        <dbReference type="EMBL" id="CAD7653590.1"/>
    </source>
</evidence>
<keyword evidence="6" id="KW-0805">Transcription regulation</keyword>
<dbReference type="SMART" id="SM00355">
    <property type="entry name" value="ZnF_C2H2"/>
    <property type="match status" value="36"/>
</dbReference>
<evidence type="ECO:0000313" key="13">
    <source>
        <dbReference type="Proteomes" id="UP000728032"/>
    </source>
</evidence>
<keyword evidence="7" id="KW-0804">Transcription</keyword>
<evidence type="ECO:0000256" key="1">
    <source>
        <dbReference type="ARBA" id="ARBA00004123"/>
    </source>
</evidence>
<evidence type="ECO:0000256" key="9">
    <source>
        <dbReference type="PROSITE-ProRule" id="PRU00042"/>
    </source>
</evidence>
<comment type="subcellular location">
    <subcellularLocation>
        <location evidence="1">Nucleus</location>
    </subcellularLocation>
</comment>
<feature type="domain" description="C2H2-type" evidence="11">
    <location>
        <begin position="646"/>
        <end position="677"/>
    </location>
</feature>
<evidence type="ECO:0000256" key="6">
    <source>
        <dbReference type="ARBA" id="ARBA00023015"/>
    </source>
</evidence>
<name>A0A7R9M4U8_9ACAR</name>
<dbReference type="PROSITE" id="PS50157">
    <property type="entry name" value="ZINC_FINGER_C2H2_2"/>
    <property type="match status" value="20"/>
</dbReference>
<evidence type="ECO:0000256" key="7">
    <source>
        <dbReference type="ARBA" id="ARBA00023163"/>
    </source>
</evidence>
<dbReference type="SUPFAM" id="SSF57667">
    <property type="entry name" value="beta-beta-alpha zinc fingers"/>
    <property type="match status" value="12"/>
</dbReference>
<feature type="domain" description="C2H2-type" evidence="11">
    <location>
        <begin position="1173"/>
        <end position="1195"/>
    </location>
</feature>
<feature type="domain" description="C2H2-type" evidence="11">
    <location>
        <begin position="558"/>
        <end position="584"/>
    </location>
</feature>
<dbReference type="GO" id="GO:0008270">
    <property type="term" value="F:zinc ion binding"/>
    <property type="evidence" value="ECO:0007669"/>
    <property type="project" value="UniProtKB-KW"/>
</dbReference>
<sequence>GKHVLGQAFRCDRNGCDYENTSKDRFIEHMSGHISDEKSSIITFLKPSDGPPYVCEYGCGQSFSLHTLLRKHRHSHVTDGIYRCDGDGCIATYNLMHRLKAHIAVKHGAKYRCDREGCGFTTGVLSTLTNHKAQHIEGRQFTCGVKGCGKAFKVRKSLDSHIREKHPELADDKPWLECQHPDCQYRTKVESCLTKHEDRHTKPYVCDECGLTFGFPDLLKRHLRTHDKSTRLQCQWPGCDKTFATPEGLKIHLNIHSAEVKYKCVWPGCDRVYLYEATLRRHEVKHRGQKLGGYQCRWPDCGYKTTNQENLRTHMNKHLGVDRHSPGADDYKCSYMGCMFASNKSARVKCGSRDNQKNDERITRDESQRSDVLTVKEEVVSDNDTEVCIESNDSDDSQSGSALKTPKKRKLKSNRNETKDKESDEEYSCGASDEEISHNSDIHCKPSVERKRLKRTKINGKYVCDYNDCHKSYPYLGGLQYHQRSHSGQTFFCDYNNCCQHFQTWADLKNHEFRGKHVLGKAYKCEHNSCYYKTSSKDQFIEHMSGHTSDEKPREGQYVCEHVGCKQRFNNPVSLRNHKHVHLGVTYRCDVPNCTFNTLIPSALRDHATHLHGEDYRCDHEGCAFTTGKKSKYLRHQLKHSTERRFQCLVGNECQLSFKTKRHLRQHQLRLHPDAFPDIPWMECSHTDCQFRTKLKLQMFTHKNTHTKPYRCDQCGHAFMDNQKLQQHIPTHNQGRHMRCQWPGCDQCIQSPTATHNKGRHMRCQWPGCDQTFAHKGLLTRHMKIHTAETVYRCECEGCDYITPYKANFVAHVKRHTSGHVSGQPFRCRHSGCDYTTESSVEFKNHTINSHSTATKPRGQYACDRQGCDYRANEKRNLIRHQKLNHSTERPFHCSLDGCHQKYAEKYSLTFHQLTAHPDAFPDVPWIQCSHTGCEFRTKVRRVLKRHEFTHTKPFACDRCSHTFPTGVDLRVHMLSHDPSLRVRCQWPGCDQTFTTNKCSVTTCLFETTSKEALEEHICSHSLAEGTPNAVKASSRLYFCDYDECCKYYANVWPLRKHISSGNHVFGQPFRCLVRRCAYETTSKDAIEEHMSGHERVRPKTVYTKTPDGKYVCDYVGCGKRYKDHKCFHEHRRRHDPNAGPHENACESTGCSFKTKWTVKLVAHTRNTHTLPFECDVCGKAYGTKERYEDHQRSHDPALRLRCEWPGCDREFIVSDARKQHMNTHTATESYRCHWPGCEKLFNHKRAFATHVRRHKNQSTYRCYWPEWEFTTYESYSLNVHIKKHIGKDDYRCSHSGCTYETTSFDEMDAHLKGNQL</sequence>
<feature type="domain" description="C2H2-type" evidence="11">
    <location>
        <begin position="710"/>
        <end position="737"/>
    </location>
</feature>
<dbReference type="GO" id="GO:0005634">
    <property type="term" value="C:nucleus"/>
    <property type="evidence" value="ECO:0007669"/>
    <property type="project" value="UniProtKB-SubCell"/>
</dbReference>
<feature type="domain" description="C2H2-type" evidence="11">
    <location>
        <begin position="1201"/>
        <end position="1230"/>
    </location>
</feature>
<keyword evidence="5" id="KW-0862">Zinc</keyword>
<feature type="domain" description="C2H2-type" evidence="11">
    <location>
        <begin position="861"/>
        <end position="891"/>
    </location>
</feature>
<dbReference type="EMBL" id="OC921663">
    <property type="protein sequence ID" value="CAD7653590.1"/>
    <property type="molecule type" value="Genomic_DNA"/>
</dbReference>
<reference evidence="12" key="1">
    <citation type="submission" date="2020-11" db="EMBL/GenBank/DDBJ databases">
        <authorList>
            <person name="Tran Van P."/>
        </authorList>
    </citation>
    <scope>NUCLEOTIDE SEQUENCE</scope>
</reference>
<organism evidence="12">
    <name type="scientific">Oppiella nova</name>
    <dbReference type="NCBI Taxonomy" id="334625"/>
    <lineage>
        <taxon>Eukaryota</taxon>
        <taxon>Metazoa</taxon>
        <taxon>Ecdysozoa</taxon>
        <taxon>Arthropoda</taxon>
        <taxon>Chelicerata</taxon>
        <taxon>Arachnida</taxon>
        <taxon>Acari</taxon>
        <taxon>Acariformes</taxon>
        <taxon>Sarcoptiformes</taxon>
        <taxon>Oribatida</taxon>
        <taxon>Brachypylina</taxon>
        <taxon>Oppioidea</taxon>
        <taxon>Oppiidae</taxon>
        <taxon>Oppiella</taxon>
    </lineage>
</organism>
<keyword evidence="4 9" id="KW-0863">Zinc-finger</keyword>
<evidence type="ECO:0000259" key="11">
    <source>
        <dbReference type="PROSITE" id="PS50157"/>
    </source>
</evidence>
<accession>A0A7R9M4U8</accession>
<feature type="domain" description="C2H2-type" evidence="11">
    <location>
        <begin position="462"/>
        <end position="491"/>
    </location>
</feature>
<dbReference type="PANTHER" id="PTHR46179">
    <property type="entry name" value="ZINC FINGER PROTEIN"/>
    <property type="match status" value="1"/>
</dbReference>
<dbReference type="PANTHER" id="PTHR46179:SF13">
    <property type="entry name" value="C2H2-TYPE DOMAIN-CONTAINING PROTEIN"/>
    <property type="match status" value="1"/>
</dbReference>
<feature type="domain" description="C2H2-type" evidence="11">
    <location>
        <begin position="523"/>
        <end position="552"/>
    </location>
</feature>
<feature type="domain" description="C2H2-type" evidence="11">
    <location>
        <begin position="294"/>
        <end position="323"/>
    </location>
</feature>
<feature type="domain" description="C2H2-type" evidence="11">
    <location>
        <begin position="955"/>
        <end position="977"/>
    </location>
</feature>
<feature type="domain" description="C2H2-type" evidence="11">
    <location>
        <begin position="53"/>
        <end position="81"/>
    </location>
</feature>
<keyword evidence="8" id="KW-0539">Nucleus</keyword>
<dbReference type="FunFam" id="3.30.160.60:FF:000100">
    <property type="entry name" value="Zinc finger 45-like"/>
    <property type="match status" value="2"/>
</dbReference>
<feature type="compositionally biased region" description="Basic and acidic residues" evidence="10">
    <location>
        <begin position="351"/>
        <end position="370"/>
    </location>
</feature>
<feature type="domain" description="C2H2-type" evidence="11">
    <location>
        <begin position="141"/>
        <end position="166"/>
    </location>
</feature>
<dbReference type="EMBL" id="CAJPVJ010006838">
    <property type="protein sequence ID" value="CAG2170777.1"/>
    <property type="molecule type" value="Genomic_DNA"/>
</dbReference>
<gene>
    <name evidence="12" type="ORF">ONB1V03_LOCUS10243</name>
</gene>
<evidence type="ECO:0000256" key="3">
    <source>
        <dbReference type="ARBA" id="ARBA00022737"/>
    </source>
</evidence>
<dbReference type="InterPro" id="IPR013087">
    <property type="entry name" value="Znf_C2H2_type"/>
</dbReference>
<keyword evidence="2" id="KW-0479">Metal-binding</keyword>
<dbReference type="Proteomes" id="UP000728032">
    <property type="component" value="Unassembled WGS sequence"/>
</dbReference>
<dbReference type="InterPro" id="IPR051061">
    <property type="entry name" value="Zinc_finger_trans_reg"/>
</dbReference>
<proteinExistence type="predicted"/>
<feature type="domain" description="C2H2-type" evidence="11">
    <location>
        <begin position="204"/>
        <end position="231"/>
    </location>
</feature>
<dbReference type="OrthoDB" id="6077919at2759"/>
<evidence type="ECO:0000256" key="8">
    <source>
        <dbReference type="ARBA" id="ARBA00023242"/>
    </source>
</evidence>
<feature type="domain" description="C2H2-type" evidence="11">
    <location>
        <begin position="1231"/>
        <end position="1260"/>
    </location>
</feature>
<evidence type="ECO:0000256" key="4">
    <source>
        <dbReference type="ARBA" id="ARBA00022771"/>
    </source>
</evidence>
<dbReference type="GO" id="GO:0006357">
    <property type="term" value="P:regulation of transcription by RNA polymerase II"/>
    <property type="evidence" value="ECO:0007669"/>
    <property type="project" value="TreeGrafter"/>
</dbReference>